<dbReference type="Proteomes" id="UP000644756">
    <property type="component" value="Unassembled WGS sequence"/>
</dbReference>
<keyword evidence="7 9" id="KW-0413">Isomerase</keyword>
<evidence type="ECO:0000256" key="7">
    <source>
        <dbReference type="ARBA" id="ARBA00023235"/>
    </source>
</evidence>
<comment type="subunit">
    <text evidence="9">Homodimer.</text>
</comment>
<dbReference type="EMBL" id="BMGR01000016">
    <property type="protein sequence ID" value="GGG20477.1"/>
    <property type="molecule type" value="Genomic_DNA"/>
</dbReference>
<evidence type="ECO:0000256" key="1">
    <source>
        <dbReference type="ARBA" id="ARBA00001579"/>
    </source>
</evidence>
<dbReference type="GO" id="GO:0008483">
    <property type="term" value="F:transaminase activity"/>
    <property type="evidence" value="ECO:0007669"/>
    <property type="project" value="InterPro"/>
</dbReference>
<evidence type="ECO:0000256" key="9">
    <source>
        <dbReference type="HAMAP-Rule" id="MF_00375"/>
    </source>
</evidence>
<dbReference type="InterPro" id="IPR015422">
    <property type="entry name" value="PyrdxlP-dep_Trfase_small"/>
</dbReference>
<name>A0A917G3F8_9BACL</name>
<dbReference type="Gene3D" id="3.40.640.10">
    <property type="entry name" value="Type I PLP-dependent aspartate aminotransferase-like (Major domain)"/>
    <property type="match status" value="1"/>
</dbReference>
<dbReference type="CDD" id="cd00610">
    <property type="entry name" value="OAT_like"/>
    <property type="match status" value="1"/>
</dbReference>
<protein>
    <recommendedName>
        <fullName evidence="9">Glutamate-1-semialdehyde 2,1-aminomutase</fullName>
        <shortName evidence="9">GSA</shortName>
        <ecNumber evidence="9">5.4.3.8</ecNumber>
    </recommendedName>
    <alternativeName>
        <fullName evidence="9">Glutamate-1-semialdehyde aminotransferase</fullName>
        <shortName evidence="9">GSA-AT</shortName>
    </alternativeName>
</protein>
<comment type="pathway">
    <text evidence="3">Porphyrin-containing compound metabolism; protoporphyrin-IX biosynthesis; 5-aminolevulinate from L-glutamyl-tRNA(Glu): step 2/2.</text>
</comment>
<comment type="subcellular location">
    <subcellularLocation>
        <location evidence="9">Cytoplasm</location>
    </subcellularLocation>
</comment>
<proteinExistence type="inferred from homology"/>
<dbReference type="NCBIfam" id="TIGR00713">
    <property type="entry name" value="hemL"/>
    <property type="match status" value="1"/>
</dbReference>
<dbReference type="InterPro" id="IPR049704">
    <property type="entry name" value="Aminotrans_3_PPA_site"/>
</dbReference>
<dbReference type="Pfam" id="PF00202">
    <property type="entry name" value="Aminotran_3"/>
    <property type="match status" value="1"/>
</dbReference>
<keyword evidence="6 9" id="KW-0663">Pyridoxal phosphate</keyword>
<evidence type="ECO:0000256" key="2">
    <source>
        <dbReference type="ARBA" id="ARBA00001933"/>
    </source>
</evidence>
<dbReference type="InterPro" id="IPR005814">
    <property type="entry name" value="Aminotrans_3"/>
</dbReference>
<accession>A0A917G3F8</accession>
<evidence type="ECO:0000313" key="10">
    <source>
        <dbReference type="EMBL" id="GGG20477.1"/>
    </source>
</evidence>
<keyword evidence="8 9" id="KW-0627">Porphyrin biosynthesis</keyword>
<evidence type="ECO:0000313" key="11">
    <source>
        <dbReference type="Proteomes" id="UP000644756"/>
    </source>
</evidence>
<reference evidence="10" key="2">
    <citation type="submission" date="2020-09" db="EMBL/GenBank/DDBJ databases">
        <authorList>
            <person name="Sun Q."/>
            <person name="Zhou Y."/>
        </authorList>
    </citation>
    <scope>NUCLEOTIDE SEQUENCE</scope>
    <source>
        <strain evidence="10">CGMCC 1.12987</strain>
    </source>
</reference>
<gene>
    <name evidence="10" type="primary">hemL2</name>
    <name evidence="9" type="synonym">hemL</name>
    <name evidence="10" type="ORF">GCM10010916_41520</name>
</gene>
<evidence type="ECO:0000256" key="6">
    <source>
        <dbReference type="ARBA" id="ARBA00022898"/>
    </source>
</evidence>
<comment type="catalytic activity">
    <reaction evidence="1 9">
        <text>(S)-4-amino-5-oxopentanoate = 5-aminolevulinate</text>
        <dbReference type="Rhea" id="RHEA:14265"/>
        <dbReference type="ChEBI" id="CHEBI:57501"/>
        <dbReference type="ChEBI" id="CHEBI:356416"/>
        <dbReference type="EC" id="5.4.3.8"/>
    </reaction>
</comment>
<sequence>MVDNNRNRSEEAFARAKQFIPGGVNSPVRAFKSVGLTPVYVERGEGSRIYDIDGNSYIDYVLSWGPLIMGHAHPEVVEAIKRTAEKGTSFGAPTELETLMAELVVERMPSVEIVRMVNSGTEATMSALRLARGYTKRTKIVKFEGSYHGHADSLLIKAGSGVATLGLPDSPGVPESVASHTITVPYNDLESVKLVFERFGEEIACVIVEPIAGNMGVVPPLPGFLQGLREVTQQYGSLLVFDEVMTGFRVHYNSAQGLYGVTPDLTCMGKVIGGGLPVGAYGGKREIMEMMAPSGPIYQAGTLSGNPLAMAAGYTTLKLMTQEVYHRLEQLSVQLQRGFEKNAEKHGIPCTINRVGSMVCPFFTETHVINYETAKTADLNRFKGYFANLLHLGVNIAPSQFEGMFVSAVHKQADIDATIAAHDEALRRL</sequence>
<dbReference type="Gene3D" id="3.90.1150.10">
    <property type="entry name" value="Aspartate Aminotransferase, domain 1"/>
    <property type="match status" value="1"/>
</dbReference>
<evidence type="ECO:0000256" key="5">
    <source>
        <dbReference type="ARBA" id="ARBA00022490"/>
    </source>
</evidence>
<comment type="caution">
    <text evidence="10">The sequence shown here is derived from an EMBL/GenBank/DDBJ whole genome shotgun (WGS) entry which is preliminary data.</text>
</comment>
<keyword evidence="11" id="KW-1185">Reference proteome</keyword>
<comment type="cofactor">
    <cofactor evidence="2 9">
        <name>pyridoxal 5'-phosphate</name>
        <dbReference type="ChEBI" id="CHEBI:597326"/>
    </cofactor>
</comment>
<dbReference type="FunFam" id="3.40.640.10:FF:000021">
    <property type="entry name" value="Glutamate-1-semialdehyde 2,1-aminomutase"/>
    <property type="match status" value="1"/>
</dbReference>
<evidence type="ECO:0000256" key="4">
    <source>
        <dbReference type="ARBA" id="ARBA00008981"/>
    </source>
</evidence>
<dbReference type="GO" id="GO:0006782">
    <property type="term" value="P:protoporphyrinogen IX biosynthetic process"/>
    <property type="evidence" value="ECO:0007669"/>
    <property type="project" value="UniProtKB-UniRule"/>
</dbReference>
<dbReference type="RefSeq" id="WP_188532993.1">
    <property type="nucleotide sequence ID" value="NZ_JBHRVG010000001.1"/>
</dbReference>
<dbReference type="AlphaFoldDB" id="A0A917G3F8"/>
<feature type="modified residue" description="N6-(pyridoxal phosphate)lysine" evidence="9">
    <location>
        <position position="270"/>
    </location>
</feature>
<dbReference type="SUPFAM" id="SSF53383">
    <property type="entry name" value="PLP-dependent transferases"/>
    <property type="match status" value="1"/>
</dbReference>
<organism evidence="10 11">
    <name type="scientific">Paenibacillus abyssi</name>
    <dbReference type="NCBI Taxonomy" id="1340531"/>
    <lineage>
        <taxon>Bacteria</taxon>
        <taxon>Bacillati</taxon>
        <taxon>Bacillota</taxon>
        <taxon>Bacilli</taxon>
        <taxon>Bacillales</taxon>
        <taxon>Paenibacillaceae</taxon>
        <taxon>Paenibacillus</taxon>
    </lineage>
</organism>
<reference evidence="10" key="1">
    <citation type="journal article" date="2014" name="Int. J. Syst. Evol. Microbiol.">
        <title>Complete genome sequence of Corynebacterium casei LMG S-19264T (=DSM 44701T), isolated from a smear-ripened cheese.</title>
        <authorList>
            <consortium name="US DOE Joint Genome Institute (JGI-PGF)"/>
            <person name="Walter F."/>
            <person name="Albersmeier A."/>
            <person name="Kalinowski J."/>
            <person name="Ruckert C."/>
        </authorList>
    </citation>
    <scope>NUCLEOTIDE SEQUENCE</scope>
    <source>
        <strain evidence="10">CGMCC 1.12987</strain>
    </source>
</reference>
<comment type="similarity">
    <text evidence="4 9">Belongs to the class-III pyridoxal-phosphate-dependent aminotransferase family. HemL subfamily.</text>
</comment>
<keyword evidence="5 9" id="KW-0963">Cytoplasm</keyword>
<dbReference type="InterPro" id="IPR004639">
    <property type="entry name" value="4pyrrol_synth_GluAld_NH2Trfase"/>
</dbReference>
<dbReference type="HAMAP" id="MF_00375">
    <property type="entry name" value="HemL_aminotrans_3"/>
    <property type="match status" value="1"/>
</dbReference>
<dbReference type="GO" id="GO:0030170">
    <property type="term" value="F:pyridoxal phosphate binding"/>
    <property type="evidence" value="ECO:0007669"/>
    <property type="project" value="InterPro"/>
</dbReference>
<dbReference type="PANTHER" id="PTHR43713:SF3">
    <property type="entry name" value="GLUTAMATE-1-SEMIALDEHYDE 2,1-AMINOMUTASE 1, CHLOROPLASTIC-RELATED"/>
    <property type="match status" value="1"/>
</dbReference>
<evidence type="ECO:0000256" key="3">
    <source>
        <dbReference type="ARBA" id="ARBA00004819"/>
    </source>
</evidence>
<dbReference type="PROSITE" id="PS00600">
    <property type="entry name" value="AA_TRANSFER_CLASS_3"/>
    <property type="match status" value="1"/>
</dbReference>
<dbReference type="InterPro" id="IPR015424">
    <property type="entry name" value="PyrdxlP-dep_Trfase"/>
</dbReference>
<dbReference type="PANTHER" id="PTHR43713">
    <property type="entry name" value="GLUTAMATE-1-SEMIALDEHYDE 2,1-AMINOMUTASE"/>
    <property type="match status" value="1"/>
</dbReference>
<dbReference type="EC" id="5.4.3.8" evidence="9"/>
<dbReference type="InterPro" id="IPR015421">
    <property type="entry name" value="PyrdxlP-dep_Trfase_major"/>
</dbReference>
<dbReference type="GO" id="GO:0042286">
    <property type="term" value="F:glutamate-1-semialdehyde 2,1-aminomutase activity"/>
    <property type="evidence" value="ECO:0007669"/>
    <property type="project" value="UniProtKB-UniRule"/>
</dbReference>
<evidence type="ECO:0000256" key="8">
    <source>
        <dbReference type="ARBA" id="ARBA00023244"/>
    </source>
</evidence>
<dbReference type="NCBIfam" id="NF000818">
    <property type="entry name" value="PRK00062.1"/>
    <property type="match status" value="1"/>
</dbReference>
<dbReference type="GO" id="GO:0005737">
    <property type="term" value="C:cytoplasm"/>
    <property type="evidence" value="ECO:0007669"/>
    <property type="project" value="UniProtKB-SubCell"/>
</dbReference>